<feature type="transmembrane region" description="Helical" evidence="1">
    <location>
        <begin position="46"/>
        <end position="72"/>
    </location>
</feature>
<dbReference type="AlphaFoldDB" id="A0A2H0UEP8"/>
<keyword evidence="1" id="KW-1133">Transmembrane helix</keyword>
<feature type="transmembrane region" description="Helical" evidence="1">
    <location>
        <begin position="78"/>
        <end position="95"/>
    </location>
</feature>
<keyword evidence="1" id="KW-0812">Transmembrane</keyword>
<organism evidence="2 3">
    <name type="scientific">Candidatus Kaiserbacteria bacterium CG10_big_fil_rev_8_21_14_0_10_47_16</name>
    <dbReference type="NCBI Taxonomy" id="1974608"/>
    <lineage>
        <taxon>Bacteria</taxon>
        <taxon>Candidatus Kaiseribacteriota</taxon>
    </lineage>
</organism>
<dbReference type="Pfam" id="PF07332">
    <property type="entry name" value="Phage_holin_3_6"/>
    <property type="match status" value="1"/>
</dbReference>
<dbReference type="Proteomes" id="UP000229344">
    <property type="component" value="Unassembled WGS sequence"/>
</dbReference>
<dbReference type="InterPro" id="IPR009937">
    <property type="entry name" value="Phage_holin_3_6"/>
</dbReference>
<evidence type="ECO:0000313" key="2">
    <source>
        <dbReference type="EMBL" id="PIR84889.1"/>
    </source>
</evidence>
<dbReference type="EMBL" id="PFBI01000002">
    <property type="protein sequence ID" value="PIR84889.1"/>
    <property type="molecule type" value="Genomic_DNA"/>
</dbReference>
<evidence type="ECO:0000256" key="1">
    <source>
        <dbReference type="SAM" id="Phobius"/>
    </source>
</evidence>
<accession>A0A2H0UEP8</accession>
<protein>
    <submittedName>
        <fullName evidence="2">Uncharacterized protein</fullName>
    </submittedName>
</protein>
<keyword evidence="1" id="KW-0472">Membrane</keyword>
<proteinExistence type="predicted"/>
<name>A0A2H0UEP8_9BACT</name>
<comment type="caution">
    <text evidence="2">The sequence shown here is derived from an EMBL/GenBank/DDBJ whole genome shotgun (WGS) entry which is preliminary data.</text>
</comment>
<sequence>MEKITGELERHFSDVTRNTTKIVNDSSKLFEAELKRNKRRLGRYRLLVGLLGTFGIVAVINGFEMLITNVAILHTHPLFLFFIGLGILFVTGSLYNRLLK</sequence>
<evidence type="ECO:0000313" key="3">
    <source>
        <dbReference type="Proteomes" id="UP000229344"/>
    </source>
</evidence>
<reference evidence="3" key="1">
    <citation type="submission" date="2017-09" db="EMBL/GenBank/DDBJ databases">
        <title>Depth-based differentiation of microbial function through sediment-hosted aquifers and enrichment of novel symbionts in the deep terrestrial subsurface.</title>
        <authorList>
            <person name="Probst A.J."/>
            <person name="Ladd B."/>
            <person name="Jarett J.K."/>
            <person name="Geller-Mcgrath D.E."/>
            <person name="Sieber C.M.K."/>
            <person name="Emerson J.B."/>
            <person name="Anantharaman K."/>
            <person name="Thomas B.C."/>
            <person name="Malmstrom R."/>
            <person name="Stieglmeier M."/>
            <person name="Klingl A."/>
            <person name="Woyke T."/>
            <person name="Ryan C.M."/>
            <person name="Banfield J.F."/>
        </authorList>
    </citation>
    <scope>NUCLEOTIDE SEQUENCE [LARGE SCALE GENOMIC DNA]</scope>
</reference>
<gene>
    <name evidence="2" type="ORF">COU16_00300</name>
</gene>